<evidence type="ECO:0000313" key="2">
    <source>
        <dbReference type="EMBL" id="SAK84643.1"/>
    </source>
</evidence>
<keyword evidence="1" id="KW-0472">Membrane</keyword>
<feature type="transmembrane region" description="Helical" evidence="1">
    <location>
        <begin position="102"/>
        <end position="123"/>
    </location>
</feature>
<keyword evidence="3" id="KW-1185">Reference proteome</keyword>
<dbReference type="AlphaFoldDB" id="A0A158CQK5"/>
<feature type="transmembrane region" description="Helical" evidence="1">
    <location>
        <begin position="143"/>
        <end position="162"/>
    </location>
</feature>
<evidence type="ECO:0000256" key="1">
    <source>
        <dbReference type="SAM" id="Phobius"/>
    </source>
</evidence>
<keyword evidence="1" id="KW-1133">Transmembrane helix</keyword>
<feature type="transmembrane region" description="Helical" evidence="1">
    <location>
        <begin position="215"/>
        <end position="232"/>
    </location>
</feature>
<dbReference type="OrthoDB" id="980055at2"/>
<dbReference type="EMBL" id="FCOA02000026">
    <property type="protein sequence ID" value="SAK84643.1"/>
    <property type="molecule type" value="Genomic_DNA"/>
</dbReference>
<comment type="caution">
    <text evidence="2">The sequence shown here is derived from an EMBL/GenBank/DDBJ whole genome shotgun (WGS) entry which is preliminary data.</text>
</comment>
<name>A0A158CQK5_9BURK</name>
<accession>A0A158CQK5</accession>
<reference evidence="2" key="1">
    <citation type="submission" date="2016-01" db="EMBL/GenBank/DDBJ databases">
        <authorList>
            <person name="Peeters C."/>
        </authorList>
    </citation>
    <scope>NUCLEOTIDE SEQUENCE</scope>
    <source>
        <strain evidence="2">LMG 29322</strain>
    </source>
</reference>
<feature type="transmembrane region" description="Helical" evidence="1">
    <location>
        <begin position="9"/>
        <end position="28"/>
    </location>
</feature>
<dbReference type="Proteomes" id="UP000054851">
    <property type="component" value="Unassembled WGS sequence"/>
</dbReference>
<dbReference type="RefSeq" id="WP_061170872.1">
    <property type="nucleotide sequence ID" value="NZ_FCOA02000026.1"/>
</dbReference>
<feature type="transmembrane region" description="Helical" evidence="1">
    <location>
        <begin position="241"/>
        <end position="259"/>
    </location>
</feature>
<evidence type="ECO:0000313" key="3">
    <source>
        <dbReference type="Proteomes" id="UP000054851"/>
    </source>
</evidence>
<organism evidence="2 3">
    <name type="scientific">Caballeronia hypogeia</name>
    <dbReference type="NCBI Taxonomy" id="1777140"/>
    <lineage>
        <taxon>Bacteria</taxon>
        <taxon>Pseudomonadati</taxon>
        <taxon>Pseudomonadota</taxon>
        <taxon>Betaproteobacteria</taxon>
        <taxon>Burkholderiales</taxon>
        <taxon>Burkholderiaceae</taxon>
        <taxon>Caballeronia</taxon>
    </lineage>
</organism>
<dbReference type="STRING" id="1777140.AWB79_05802"/>
<proteinExistence type="predicted"/>
<sequence length="265" mass="28941">MKTPLRSRLFASLFAALAAGAWIALWSWDAGPYARYLHHASWTELPGIGPMCRALPGASITLAASLHSVAWLLMIAAMMLPTAFPLFDTFRRMTLSRTSWRTLTALLIAGYATAWAAFGLVAHGFDAALHLLAERSSTLLADGWLIGAAIVALAGVYQFSSLKHRCLDKCRSPLMFITEHWHGRSPRRESFLLGVSHGVFCIGCCWALMLLMFAVGTGSVGWMLALGAIMAAEKNLRWGRVIGRPLGVALLAWSAWIVVQNARFV</sequence>
<feature type="transmembrane region" description="Helical" evidence="1">
    <location>
        <begin position="69"/>
        <end position="90"/>
    </location>
</feature>
<keyword evidence="1" id="KW-0812">Transmembrane</keyword>
<protein>
    <submittedName>
        <fullName evidence="2">Metal-binding integral membrane protein</fullName>
    </submittedName>
</protein>
<gene>
    <name evidence="2" type="ORF">AWB79_05802</name>
</gene>
<dbReference type="InterPro" id="IPR018688">
    <property type="entry name" value="PpoB2-like"/>
</dbReference>
<dbReference type="Pfam" id="PF09948">
    <property type="entry name" value="PpoB2"/>
    <property type="match status" value="1"/>
</dbReference>